<dbReference type="PANTHER" id="PTHR43123:SF1">
    <property type="entry name" value="POLYSACCHARIDE DEACETYLASE-RELATED"/>
    <property type="match status" value="1"/>
</dbReference>
<evidence type="ECO:0000313" key="2">
    <source>
        <dbReference type="EMBL" id="MBI3013805.1"/>
    </source>
</evidence>
<dbReference type="GO" id="GO:0005975">
    <property type="term" value="P:carbohydrate metabolic process"/>
    <property type="evidence" value="ECO:0007669"/>
    <property type="project" value="InterPro"/>
</dbReference>
<reference evidence="2" key="1">
    <citation type="submission" date="2020-07" db="EMBL/GenBank/DDBJ databases">
        <title>Huge and variable diversity of episymbiotic CPR bacteria and DPANN archaea in groundwater ecosystems.</title>
        <authorList>
            <person name="He C.Y."/>
            <person name="Keren R."/>
            <person name="Whittaker M."/>
            <person name="Farag I.F."/>
            <person name="Doudna J."/>
            <person name="Cate J.H.D."/>
            <person name="Banfield J.F."/>
        </authorList>
    </citation>
    <scope>NUCLEOTIDE SEQUENCE</scope>
    <source>
        <strain evidence="2">NC_groundwater_717_Ag_S-0.2um_59_8</strain>
    </source>
</reference>
<sequence length="307" mass="35058">MKFHRGDNKSGSHLLPNVSEIQLPEDFHWPDGARIAVLITFDFQAELGTPVLPTGKPDYMELTERQYGGRRGVWRILEILERNGVKASFMISGRTAEFYPQATRAIHEAGHDIGGHAYLHESLWEMNREQENEVIRKTKQVLEDISGAPLVGWRSPQIRASENTLNLLLENGFIWRSDYLNDDLPYLLKVNGKTMVEIPYTVATDDAQLYMPGSVRRQGGGATVAPGPYGNPRNALWVWQDEFDVLYEEAKREPKMFIVTMHPYISGRANRSKAVEGMLKHIKGYPEVWFSRTIDVAELLRKQYVKS</sequence>
<dbReference type="Pfam" id="PF01522">
    <property type="entry name" value="Polysacc_deac_1"/>
    <property type="match status" value="1"/>
</dbReference>
<dbReference type="Gene3D" id="3.20.20.370">
    <property type="entry name" value="Glycoside hydrolase/deacetylase"/>
    <property type="match status" value="1"/>
</dbReference>
<dbReference type="PROSITE" id="PS51677">
    <property type="entry name" value="NODB"/>
    <property type="match status" value="1"/>
</dbReference>
<organism evidence="2 3">
    <name type="scientific">Tectimicrobiota bacterium</name>
    <dbReference type="NCBI Taxonomy" id="2528274"/>
    <lineage>
        <taxon>Bacteria</taxon>
        <taxon>Pseudomonadati</taxon>
        <taxon>Nitrospinota/Tectimicrobiota group</taxon>
        <taxon>Candidatus Tectimicrobiota</taxon>
    </lineage>
</organism>
<evidence type="ECO:0000259" key="1">
    <source>
        <dbReference type="PROSITE" id="PS51677"/>
    </source>
</evidence>
<dbReference type="Proteomes" id="UP000741360">
    <property type="component" value="Unassembled WGS sequence"/>
</dbReference>
<feature type="domain" description="NodB homology" evidence="1">
    <location>
        <begin position="58"/>
        <end position="291"/>
    </location>
</feature>
<gene>
    <name evidence="2" type="ORF">HYY65_01785</name>
</gene>
<name>A0A932GMY6_UNCTE</name>
<dbReference type="InterPro" id="IPR011330">
    <property type="entry name" value="Glyco_hydro/deAcase_b/a-brl"/>
</dbReference>
<dbReference type="AlphaFoldDB" id="A0A932GMY6"/>
<proteinExistence type="predicted"/>
<dbReference type="SUPFAM" id="SSF88713">
    <property type="entry name" value="Glycoside hydrolase/deacetylase"/>
    <property type="match status" value="1"/>
</dbReference>
<dbReference type="GO" id="GO:0016810">
    <property type="term" value="F:hydrolase activity, acting on carbon-nitrogen (but not peptide) bonds"/>
    <property type="evidence" value="ECO:0007669"/>
    <property type="project" value="InterPro"/>
</dbReference>
<accession>A0A932GMY6</accession>
<comment type="caution">
    <text evidence="2">The sequence shown here is derived from an EMBL/GenBank/DDBJ whole genome shotgun (WGS) entry which is preliminary data.</text>
</comment>
<dbReference type="PANTHER" id="PTHR43123">
    <property type="entry name" value="POLYSACCHARIDE DEACETYLASE-RELATED"/>
    <property type="match status" value="1"/>
</dbReference>
<evidence type="ECO:0000313" key="3">
    <source>
        <dbReference type="Proteomes" id="UP000741360"/>
    </source>
</evidence>
<dbReference type="EMBL" id="JACPSX010000032">
    <property type="protein sequence ID" value="MBI3013805.1"/>
    <property type="molecule type" value="Genomic_DNA"/>
</dbReference>
<dbReference type="InterPro" id="IPR002509">
    <property type="entry name" value="NODB_dom"/>
</dbReference>
<protein>
    <submittedName>
        <fullName evidence="2">Polysaccharide deacetylase family protein</fullName>
    </submittedName>
</protein>